<organism evidence="3 4">
    <name type="scientific">Gymnopilus junonius</name>
    <name type="common">Spectacular rustgill mushroom</name>
    <name type="synonym">Gymnopilus spectabilis subsp. junonius</name>
    <dbReference type="NCBI Taxonomy" id="109634"/>
    <lineage>
        <taxon>Eukaryota</taxon>
        <taxon>Fungi</taxon>
        <taxon>Dikarya</taxon>
        <taxon>Basidiomycota</taxon>
        <taxon>Agaricomycotina</taxon>
        <taxon>Agaricomycetes</taxon>
        <taxon>Agaricomycetidae</taxon>
        <taxon>Agaricales</taxon>
        <taxon>Agaricineae</taxon>
        <taxon>Hymenogastraceae</taxon>
        <taxon>Gymnopilus</taxon>
    </lineage>
</organism>
<accession>A0A9P5NF10</accession>
<sequence>MDHTPLTPRVRFSSDDLQDEEEDNHVATPSTPSPSRSGSTVSDVDPLTPPSPSFPVLTESKDSSPISEPPAYPKLHPVLCGLHAAVTWDIAEDPRGLPAFATDAQDPAASHNSCYPIPQLAVMAEALPDWPLHLAAQSDGQYLTVMQVMWEVHQHLLKRVSREHVLSQPRERQQEIYKAYKLRLKCWPQTDEGIIRLDYLPGRTFQGLCVTGPGEGPTQWEARLDVS</sequence>
<evidence type="ECO:0000259" key="2">
    <source>
        <dbReference type="Pfam" id="PF20415"/>
    </source>
</evidence>
<protein>
    <recommendedName>
        <fullName evidence="2">DUF6699 domain-containing protein</fullName>
    </recommendedName>
</protein>
<dbReference type="AlphaFoldDB" id="A0A9P5NF10"/>
<proteinExistence type="predicted"/>
<name>A0A9P5NF10_GYMJU</name>
<evidence type="ECO:0000313" key="3">
    <source>
        <dbReference type="EMBL" id="KAF8882759.1"/>
    </source>
</evidence>
<feature type="region of interest" description="Disordered" evidence="1">
    <location>
        <begin position="1"/>
        <end position="69"/>
    </location>
</feature>
<dbReference type="EMBL" id="JADNYJ010000120">
    <property type="protein sequence ID" value="KAF8882759.1"/>
    <property type="molecule type" value="Genomic_DNA"/>
</dbReference>
<reference evidence="3" key="1">
    <citation type="submission" date="2020-11" db="EMBL/GenBank/DDBJ databases">
        <authorList>
            <consortium name="DOE Joint Genome Institute"/>
            <person name="Ahrendt S."/>
            <person name="Riley R."/>
            <person name="Andreopoulos W."/>
            <person name="LaButti K."/>
            <person name="Pangilinan J."/>
            <person name="Ruiz-duenas F.J."/>
            <person name="Barrasa J.M."/>
            <person name="Sanchez-Garcia M."/>
            <person name="Camarero S."/>
            <person name="Miyauchi S."/>
            <person name="Serrano A."/>
            <person name="Linde D."/>
            <person name="Babiker R."/>
            <person name="Drula E."/>
            <person name="Ayuso-Fernandez I."/>
            <person name="Pacheco R."/>
            <person name="Padilla G."/>
            <person name="Ferreira P."/>
            <person name="Barriuso J."/>
            <person name="Kellner H."/>
            <person name="Castanera R."/>
            <person name="Alfaro M."/>
            <person name="Ramirez L."/>
            <person name="Pisabarro A.G."/>
            <person name="Kuo A."/>
            <person name="Tritt A."/>
            <person name="Lipzen A."/>
            <person name="He G."/>
            <person name="Yan M."/>
            <person name="Ng V."/>
            <person name="Cullen D."/>
            <person name="Martin F."/>
            <person name="Rosso M.-N."/>
            <person name="Henrissat B."/>
            <person name="Hibbett D."/>
            <person name="Martinez A.T."/>
            <person name="Grigoriev I.V."/>
        </authorList>
    </citation>
    <scope>NUCLEOTIDE SEQUENCE</scope>
    <source>
        <strain evidence="3">AH 44721</strain>
    </source>
</reference>
<dbReference type="InterPro" id="IPR046522">
    <property type="entry name" value="DUF6699"/>
</dbReference>
<comment type="caution">
    <text evidence="3">The sequence shown here is derived from an EMBL/GenBank/DDBJ whole genome shotgun (WGS) entry which is preliminary data.</text>
</comment>
<dbReference type="Proteomes" id="UP000724874">
    <property type="component" value="Unassembled WGS sequence"/>
</dbReference>
<feature type="domain" description="DUF6699" evidence="2">
    <location>
        <begin position="87"/>
        <end position="208"/>
    </location>
</feature>
<evidence type="ECO:0000256" key="1">
    <source>
        <dbReference type="SAM" id="MobiDB-lite"/>
    </source>
</evidence>
<feature type="compositionally biased region" description="Low complexity" evidence="1">
    <location>
        <begin position="28"/>
        <end position="42"/>
    </location>
</feature>
<keyword evidence="4" id="KW-1185">Reference proteome</keyword>
<evidence type="ECO:0000313" key="4">
    <source>
        <dbReference type="Proteomes" id="UP000724874"/>
    </source>
</evidence>
<dbReference type="Pfam" id="PF20415">
    <property type="entry name" value="DUF6699"/>
    <property type="match status" value="1"/>
</dbReference>
<gene>
    <name evidence="3" type="ORF">CPB84DRAFT_1790698</name>
</gene>
<dbReference type="OrthoDB" id="3251728at2759"/>